<dbReference type="InterPro" id="IPR008271">
    <property type="entry name" value="Ser/Thr_kinase_AS"/>
</dbReference>
<dbReference type="PANTHER" id="PTHR11909">
    <property type="entry name" value="CASEIN KINASE-RELATED"/>
    <property type="match status" value="1"/>
</dbReference>
<feature type="compositionally biased region" description="Low complexity" evidence="2">
    <location>
        <begin position="15"/>
        <end position="24"/>
    </location>
</feature>
<evidence type="ECO:0000313" key="5">
    <source>
        <dbReference type="Proteomes" id="UP001497623"/>
    </source>
</evidence>
<dbReference type="GO" id="GO:0005524">
    <property type="term" value="F:ATP binding"/>
    <property type="evidence" value="ECO:0007669"/>
    <property type="project" value="InterPro"/>
</dbReference>
<feature type="non-terminal residue" evidence="4">
    <location>
        <position position="409"/>
    </location>
</feature>
<name>A0AAV2SF84_MEGNR</name>
<accession>A0AAV2SF84</accession>
<protein>
    <recommendedName>
        <fullName evidence="1">non-specific serine/threonine protein kinase</fullName>
        <ecNumber evidence="1">2.7.11.1</ecNumber>
    </recommendedName>
</protein>
<sequence length="409" mass="46047">MPPKRKASSEAVGSKNPKMKNPAKAPKRVAAKGFTLPDPIDPGEVLTDVTKKQWIIGKSIGVGGFGEIYLASDNVKKTVDDSANYCVKIEPHTNGPLFTEMHCYMRVHKCDIRAEMGVYCSKFASLGGGKNQGKGRHYGQKYTLTDGYTFRYQNSVSGKPPKMIFKKIMNTLDVYEYIHSKEYIHADVKQSNLCIGRHPGTENNVFLVDLGLSTRFTSGGKHKERKFDPRKAHDGTIEYTSRDAHIGVSCRPQNNEKFKKVAVHGLIFNLSFQEKISLFKSDCNFFFHKTVHRKSFLKAFGSACCIIRDQRGILWFLRARPVPGLVEVEETAHVRSIHGNASTPNPRVREFDKKKFMPKKIPVAFPDTDMEDACDPDEEGVDDLTARHGSPRAAPRREAEQRPRSETPR</sequence>
<feature type="region of interest" description="Disordered" evidence="2">
    <location>
        <begin position="362"/>
        <end position="409"/>
    </location>
</feature>
<organism evidence="4 5">
    <name type="scientific">Meganyctiphanes norvegica</name>
    <name type="common">Northern krill</name>
    <name type="synonym">Thysanopoda norvegica</name>
    <dbReference type="NCBI Taxonomy" id="48144"/>
    <lineage>
        <taxon>Eukaryota</taxon>
        <taxon>Metazoa</taxon>
        <taxon>Ecdysozoa</taxon>
        <taxon>Arthropoda</taxon>
        <taxon>Crustacea</taxon>
        <taxon>Multicrustacea</taxon>
        <taxon>Malacostraca</taxon>
        <taxon>Eumalacostraca</taxon>
        <taxon>Eucarida</taxon>
        <taxon>Euphausiacea</taxon>
        <taxon>Euphausiidae</taxon>
        <taxon>Meganyctiphanes</taxon>
    </lineage>
</organism>
<dbReference type="Proteomes" id="UP001497623">
    <property type="component" value="Unassembled WGS sequence"/>
</dbReference>
<feature type="compositionally biased region" description="Acidic residues" evidence="2">
    <location>
        <begin position="368"/>
        <end position="382"/>
    </location>
</feature>
<feature type="compositionally biased region" description="Basic and acidic residues" evidence="2">
    <location>
        <begin position="395"/>
        <end position="409"/>
    </location>
</feature>
<dbReference type="SUPFAM" id="SSF56112">
    <property type="entry name" value="Protein kinase-like (PK-like)"/>
    <property type="match status" value="1"/>
</dbReference>
<keyword evidence="5" id="KW-1185">Reference proteome</keyword>
<dbReference type="InterPro" id="IPR000719">
    <property type="entry name" value="Prot_kinase_dom"/>
</dbReference>
<dbReference type="InterPro" id="IPR011009">
    <property type="entry name" value="Kinase-like_dom_sf"/>
</dbReference>
<evidence type="ECO:0000313" key="4">
    <source>
        <dbReference type="EMBL" id="CAL4186132.1"/>
    </source>
</evidence>
<dbReference type="AlphaFoldDB" id="A0AAV2SF84"/>
<dbReference type="EC" id="2.7.11.1" evidence="1"/>
<reference evidence="4 5" key="1">
    <citation type="submission" date="2024-05" db="EMBL/GenBank/DDBJ databases">
        <authorList>
            <person name="Wallberg A."/>
        </authorList>
    </citation>
    <scope>NUCLEOTIDE SEQUENCE [LARGE SCALE GENOMIC DNA]</scope>
</reference>
<evidence type="ECO:0000256" key="2">
    <source>
        <dbReference type="SAM" id="MobiDB-lite"/>
    </source>
</evidence>
<evidence type="ECO:0000256" key="1">
    <source>
        <dbReference type="ARBA" id="ARBA00012513"/>
    </source>
</evidence>
<gene>
    <name evidence="4" type="ORF">MNOR_LOCUS36022</name>
</gene>
<dbReference type="GO" id="GO:0004674">
    <property type="term" value="F:protein serine/threonine kinase activity"/>
    <property type="evidence" value="ECO:0007669"/>
    <property type="project" value="UniProtKB-EC"/>
</dbReference>
<dbReference type="InterPro" id="IPR050235">
    <property type="entry name" value="CK1_Ser-Thr_kinase"/>
</dbReference>
<dbReference type="PROSITE" id="PS00108">
    <property type="entry name" value="PROTEIN_KINASE_ST"/>
    <property type="match status" value="1"/>
</dbReference>
<feature type="domain" description="Protein kinase" evidence="3">
    <location>
        <begin position="54"/>
        <end position="409"/>
    </location>
</feature>
<evidence type="ECO:0000259" key="3">
    <source>
        <dbReference type="PROSITE" id="PS50011"/>
    </source>
</evidence>
<dbReference type="PROSITE" id="PS50011">
    <property type="entry name" value="PROTEIN_KINASE_DOM"/>
    <property type="match status" value="1"/>
</dbReference>
<comment type="caution">
    <text evidence="4">The sequence shown here is derived from an EMBL/GenBank/DDBJ whole genome shotgun (WGS) entry which is preliminary data.</text>
</comment>
<feature type="region of interest" description="Disordered" evidence="2">
    <location>
        <begin position="1"/>
        <end position="26"/>
    </location>
</feature>
<dbReference type="EMBL" id="CAXKWB010063074">
    <property type="protein sequence ID" value="CAL4186132.1"/>
    <property type="molecule type" value="Genomic_DNA"/>
</dbReference>
<proteinExistence type="predicted"/>
<dbReference type="Gene3D" id="1.10.510.10">
    <property type="entry name" value="Transferase(Phosphotransferase) domain 1"/>
    <property type="match status" value="1"/>
</dbReference>